<reference evidence="3" key="1">
    <citation type="submission" date="2017-05" db="EMBL/GenBank/DDBJ databases">
        <authorList>
            <person name="Kirkegaard R."/>
            <person name="Mcilroy J S."/>
        </authorList>
    </citation>
    <scope>NUCLEOTIDE SEQUENCE [LARGE SCALE GENOMIC DNA]</scope>
</reference>
<evidence type="ECO:0000256" key="1">
    <source>
        <dbReference type="SAM" id="Phobius"/>
    </source>
</evidence>
<gene>
    <name evidence="2" type="ORF">CFX1CAM_1903</name>
</gene>
<protein>
    <submittedName>
        <fullName evidence="2">Uncharacterized protein</fullName>
    </submittedName>
</protein>
<dbReference type="EMBL" id="LT859958">
    <property type="protein sequence ID" value="SMX54968.1"/>
    <property type="molecule type" value="Genomic_DNA"/>
</dbReference>
<keyword evidence="1" id="KW-0472">Membrane</keyword>
<evidence type="ECO:0000313" key="3">
    <source>
        <dbReference type="Proteomes" id="UP000195514"/>
    </source>
</evidence>
<name>A0A1Y6K7W0_9CHLR</name>
<organism evidence="2 3">
    <name type="scientific">Candidatus Brevifilum fermentans</name>
    <dbReference type="NCBI Taxonomy" id="1986204"/>
    <lineage>
        <taxon>Bacteria</taxon>
        <taxon>Bacillati</taxon>
        <taxon>Chloroflexota</taxon>
        <taxon>Anaerolineae</taxon>
        <taxon>Anaerolineales</taxon>
        <taxon>Anaerolineaceae</taxon>
        <taxon>Candidatus Brevifilum</taxon>
    </lineage>
</organism>
<keyword evidence="1" id="KW-0812">Transmembrane</keyword>
<dbReference type="Proteomes" id="UP000195514">
    <property type="component" value="Chromosome I"/>
</dbReference>
<accession>A0A1Y6K7W0</accession>
<keyword evidence="1" id="KW-1133">Transmembrane helix</keyword>
<dbReference type="KEGG" id="abat:CFX1CAM_1903"/>
<proteinExistence type="predicted"/>
<evidence type="ECO:0000313" key="2">
    <source>
        <dbReference type="EMBL" id="SMX54968.1"/>
    </source>
</evidence>
<sequence>MGPWSKFQSVLLQRRRYIRIFILVVLMAAVLGGSAIPAGGLTFLVRTFTRPIEFDFSTWTLDAIGAKLTSWGLCLERFLTPQAQSALVLDHLARVQRVNRLNAEMDAIYTNPNITNPDQVSQSVHEEFNTELERLNSTASLAEAVLQTQLMTVIQESGLQFLGQVSPPSLYRVSDVPQSLVISPRTEIRQILDVSLTPSISVDQKEHLESIIFKKLDHSALVVPVGGIGSYPTMVMQSSDLVWLTEVIAHEWVHNFLTLRPLGINYFTSDVLRTINETTATLAGQELGRMILEKYYPDHLPPPPVQTQVQPGPPETVSQPDEFNFQTEMRLTRVETDRLLAEGDVEGAEAYMEARRQVFWENGYPIRKLNQAYFAFYGAYSADPEGGAAGEDPVGPAVQALRAQYDQLADFLNAISWVTSFNDLLKLLER</sequence>
<keyword evidence="3" id="KW-1185">Reference proteome</keyword>
<feature type="transmembrane region" description="Helical" evidence="1">
    <location>
        <begin position="20"/>
        <end position="45"/>
    </location>
</feature>
<dbReference type="AlphaFoldDB" id="A0A1Y6K7W0"/>